<dbReference type="HOGENOM" id="CLU_2852008_0_0_1"/>
<keyword evidence="8 14" id="KW-0106">Calcium</keyword>
<reference evidence="16" key="4">
    <citation type="submission" date="2014-06" db="EMBL/GenBank/DDBJ databases">
        <authorList>
            <person name="Hu T."/>
            <person name="Eisen M.B."/>
            <person name="Thornton K.R."/>
            <person name="Andolfatto P."/>
        </authorList>
    </citation>
    <scope>NUCLEOTIDE SEQUENCE</scope>
    <source>
        <strain evidence="16">W501</strain>
    </source>
</reference>
<evidence type="ECO:0000256" key="5">
    <source>
        <dbReference type="ARBA" id="ARBA00022568"/>
    </source>
</evidence>
<keyword evidence="17" id="KW-1185">Reference proteome</keyword>
<dbReference type="GO" id="GO:0051560">
    <property type="term" value="P:mitochondrial calcium ion homeostasis"/>
    <property type="evidence" value="ECO:0007669"/>
    <property type="project" value="UniProtKB-UniRule"/>
</dbReference>
<keyword evidence="5 14" id="KW-0109">Calcium transport</keyword>
<evidence type="ECO:0000313" key="17">
    <source>
        <dbReference type="Proteomes" id="UP000000304"/>
    </source>
</evidence>
<comment type="subunit">
    <text evidence="14">Component of the uniplex complex. Interacts (via the transmembrane region) with MCU (via the first transmembrane region); the interaction is direct.</text>
</comment>
<dbReference type="STRING" id="7240.B4Q5B2"/>
<evidence type="ECO:0000313" key="15">
    <source>
        <dbReference type="EMBL" id="EDX04045.1"/>
    </source>
</evidence>
<keyword evidence="12 14" id="KW-0496">Mitochondrion</keyword>
<accession>B4Q5B2</accession>
<protein>
    <recommendedName>
        <fullName evidence="3 14">Essential MCU regulator, mitochondrial</fullName>
    </recommendedName>
    <alternativeName>
        <fullName evidence="14">Single-pass membrane protein with aspartate-rich tail 1, mitochondrial</fullName>
    </alternativeName>
</protein>
<organism evidence="15 17">
    <name type="scientific">Drosophila simulans</name>
    <name type="common">Fruit fly</name>
    <dbReference type="NCBI Taxonomy" id="7240"/>
    <lineage>
        <taxon>Eukaryota</taxon>
        <taxon>Metazoa</taxon>
        <taxon>Ecdysozoa</taxon>
        <taxon>Arthropoda</taxon>
        <taxon>Hexapoda</taxon>
        <taxon>Insecta</taxon>
        <taxon>Pterygota</taxon>
        <taxon>Neoptera</taxon>
        <taxon>Endopterygota</taxon>
        <taxon>Diptera</taxon>
        <taxon>Brachycera</taxon>
        <taxon>Muscomorpha</taxon>
        <taxon>Ephydroidea</taxon>
        <taxon>Drosophilidae</taxon>
        <taxon>Drosophila</taxon>
        <taxon>Sophophora</taxon>
    </lineage>
</organism>
<keyword evidence="6 14" id="KW-0812">Transmembrane</keyword>
<feature type="transmembrane region" description="Helical" evidence="14">
    <location>
        <begin position="26"/>
        <end position="44"/>
    </location>
</feature>
<evidence type="ECO:0000256" key="1">
    <source>
        <dbReference type="ARBA" id="ARBA00004434"/>
    </source>
</evidence>
<evidence type="ECO:0000256" key="6">
    <source>
        <dbReference type="ARBA" id="ARBA00022692"/>
    </source>
</evidence>
<dbReference type="OrthoDB" id="7816824at2759"/>
<evidence type="ECO:0000256" key="4">
    <source>
        <dbReference type="ARBA" id="ARBA00022448"/>
    </source>
</evidence>
<keyword evidence="7 14" id="KW-0999">Mitochondrion inner membrane</keyword>
<reference evidence="15 17" key="1">
    <citation type="journal article" date="2007" name="Nature">
        <title>Evolution of genes and genomes on the Drosophila phylogeny.</title>
        <authorList>
            <consortium name="Drosophila 12 Genomes Consortium"/>
            <person name="Clark A.G."/>
            <person name="Eisen M.B."/>
            <person name="Smith D.R."/>
            <person name="Bergman C.M."/>
            <person name="Oliver B."/>
            <person name="Markow T.A."/>
            <person name="Kaufman T.C."/>
            <person name="Kellis M."/>
            <person name="Gelbart W."/>
            <person name="Iyer V.N."/>
            <person name="Pollard D.A."/>
            <person name="Sackton T.B."/>
            <person name="Larracuente A.M."/>
            <person name="Singh N.D."/>
            <person name="Abad J.P."/>
            <person name="Abt D.N."/>
            <person name="Adryan B."/>
            <person name="Aguade M."/>
            <person name="Akashi H."/>
            <person name="Anderson W.W."/>
            <person name="Aquadro C.F."/>
            <person name="Ardell D.H."/>
            <person name="Arguello R."/>
            <person name="Artieri C.G."/>
            <person name="Barbash D.A."/>
            <person name="Barker D."/>
            <person name="Barsanti P."/>
            <person name="Batterham P."/>
            <person name="Batzoglou S."/>
            <person name="Begun D."/>
            <person name="Bhutkar A."/>
            <person name="Blanco E."/>
            <person name="Bosak S.A."/>
            <person name="Bradley R.K."/>
            <person name="Brand A.D."/>
            <person name="Brent M.R."/>
            <person name="Brooks A.N."/>
            <person name="Brown R.H."/>
            <person name="Butlin R.K."/>
            <person name="Caggese C."/>
            <person name="Calvi B.R."/>
            <person name="Bernardo de Carvalho A."/>
            <person name="Caspi A."/>
            <person name="Castrezana S."/>
            <person name="Celniker S.E."/>
            <person name="Chang J.L."/>
            <person name="Chapple C."/>
            <person name="Chatterji S."/>
            <person name="Chinwalla A."/>
            <person name="Civetta A."/>
            <person name="Clifton S.W."/>
            <person name="Comeron J.M."/>
            <person name="Costello J.C."/>
            <person name="Coyne J.A."/>
            <person name="Daub J."/>
            <person name="David R.G."/>
            <person name="Delcher A.L."/>
            <person name="Delehaunty K."/>
            <person name="Do C.B."/>
            <person name="Ebling H."/>
            <person name="Edwards K."/>
            <person name="Eickbush T."/>
            <person name="Evans J.D."/>
            <person name="Filipski A."/>
            <person name="Findeiss S."/>
            <person name="Freyhult E."/>
            <person name="Fulton L."/>
            <person name="Fulton R."/>
            <person name="Garcia A.C."/>
            <person name="Gardiner A."/>
            <person name="Garfield D.A."/>
            <person name="Garvin B.E."/>
            <person name="Gibson G."/>
            <person name="Gilbert D."/>
            <person name="Gnerre S."/>
            <person name="Godfrey J."/>
            <person name="Good R."/>
            <person name="Gotea V."/>
            <person name="Gravely B."/>
            <person name="Greenberg A.J."/>
            <person name="Griffiths-Jones S."/>
            <person name="Gross S."/>
            <person name="Guigo R."/>
            <person name="Gustafson E.A."/>
            <person name="Haerty W."/>
            <person name="Hahn M.W."/>
            <person name="Halligan D.L."/>
            <person name="Halpern A.L."/>
            <person name="Halter G.M."/>
            <person name="Han M.V."/>
            <person name="Heger A."/>
            <person name="Hillier L."/>
            <person name="Hinrichs A.S."/>
            <person name="Holmes I."/>
            <person name="Hoskins R.A."/>
            <person name="Hubisz M.J."/>
            <person name="Hultmark D."/>
            <person name="Huntley M.A."/>
            <person name="Jaffe D.B."/>
            <person name="Jagadeeshan S."/>
            <person name="Jeck W.R."/>
            <person name="Johnson J."/>
            <person name="Jones C.D."/>
            <person name="Jordan W.C."/>
            <person name="Karpen G.H."/>
            <person name="Kataoka E."/>
            <person name="Keightley P.D."/>
            <person name="Kheradpour P."/>
            <person name="Kirkness E.F."/>
            <person name="Koerich L.B."/>
            <person name="Kristiansen K."/>
            <person name="Kudrna D."/>
            <person name="Kulathinal R.J."/>
            <person name="Kumar S."/>
            <person name="Kwok R."/>
            <person name="Lander E."/>
            <person name="Langley C.H."/>
            <person name="Lapoint R."/>
            <person name="Lazzaro B.P."/>
            <person name="Lee S.J."/>
            <person name="Levesque L."/>
            <person name="Li R."/>
            <person name="Lin C.F."/>
            <person name="Lin M.F."/>
            <person name="Lindblad-Toh K."/>
            <person name="Llopart A."/>
            <person name="Long M."/>
            <person name="Low L."/>
            <person name="Lozovsky E."/>
            <person name="Lu J."/>
            <person name="Luo M."/>
            <person name="Machado C.A."/>
            <person name="Makalowski W."/>
            <person name="Marzo M."/>
            <person name="Matsuda M."/>
            <person name="Matzkin L."/>
            <person name="McAllister B."/>
            <person name="McBride C.S."/>
            <person name="McKernan B."/>
            <person name="McKernan K."/>
            <person name="Mendez-Lago M."/>
            <person name="Minx P."/>
            <person name="Mollenhauer M.U."/>
            <person name="Montooth K."/>
            <person name="Mount S.M."/>
            <person name="Mu X."/>
            <person name="Myers E."/>
            <person name="Negre B."/>
            <person name="Newfeld S."/>
            <person name="Nielsen R."/>
            <person name="Noor M.A."/>
            <person name="O'Grady P."/>
            <person name="Pachter L."/>
            <person name="Papaceit M."/>
            <person name="Parisi M.J."/>
            <person name="Parisi M."/>
            <person name="Parts L."/>
            <person name="Pedersen J.S."/>
            <person name="Pesole G."/>
            <person name="Phillippy A.M."/>
            <person name="Ponting C.P."/>
            <person name="Pop M."/>
            <person name="Porcelli D."/>
            <person name="Powell J.R."/>
            <person name="Prohaska S."/>
            <person name="Pruitt K."/>
            <person name="Puig M."/>
            <person name="Quesneville H."/>
            <person name="Ram K.R."/>
            <person name="Rand D."/>
            <person name="Rasmussen M.D."/>
            <person name="Reed L.K."/>
            <person name="Reenan R."/>
            <person name="Reily A."/>
            <person name="Remington K.A."/>
            <person name="Rieger T.T."/>
            <person name="Ritchie M.G."/>
            <person name="Robin C."/>
            <person name="Rogers Y.H."/>
            <person name="Rohde C."/>
            <person name="Rozas J."/>
            <person name="Rubenfield M.J."/>
            <person name="Ruiz A."/>
            <person name="Russo S."/>
            <person name="Salzberg S.L."/>
            <person name="Sanchez-Gracia A."/>
            <person name="Saranga D.J."/>
            <person name="Sato H."/>
            <person name="Schaeffer S.W."/>
            <person name="Schatz M.C."/>
            <person name="Schlenke T."/>
            <person name="Schwartz R."/>
            <person name="Segarra C."/>
            <person name="Singh R.S."/>
            <person name="Sirot L."/>
            <person name="Sirota M."/>
            <person name="Sisneros N.B."/>
            <person name="Smith C.D."/>
            <person name="Smith T.F."/>
            <person name="Spieth J."/>
            <person name="Stage D.E."/>
            <person name="Stark A."/>
            <person name="Stephan W."/>
            <person name="Strausberg R.L."/>
            <person name="Strempel S."/>
            <person name="Sturgill D."/>
            <person name="Sutton G."/>
            <person name="Sutton G.G."/>
            <person name="Tao W."/>
            <person name="Teichmann S."/>
            <person name="Tobari Y.N."/>
            <person name="Tomimura Y."/>
            <person name="Tsolas J.M."/>
            <person name="Valente V.L."/>
            <person name="Venter E."/>
            <person name="Venter J.C."/>
            <person name="Vicario S."/>
            <person name="Vieira F.G."/>
            <person name="Vilella A.J."/>
            <person name="Villasante A."/>
            <person name="Walenz B."/>
            <person name="Wang J."/>
            <person name="Wasserman M."/>
            <person name="Watts T."/>
            <person name="Wilson D."/>
            <person name="Wilson R.K."/>
            <person name="Wing R.A."/>
            <person name="Wolfner M.F."/>
            <person name="Wong A."/>
            <person name="Wong G.K."/>
            <person name="Wu C.I."/>
            <person name="Wu G."/>
            <person name="Yamamoto D."/>
            <person name="Yang H.P."/>
            <person name="Yang S.P."/>
            <person name="Yorke J.A."/>
            <person name="Yoshida K."/>
            <person name="Zdobnov E."/>
            <person name="Zhang P."/>
            <person name="Zhang Y."/>
            <person name="Zimin A.V."/>
            <person name="Baldwin J."/>
            <person name="Abdouelleil A."/>
            <person name="Abdulkadir J."/>
            <person name="Abebe A."/>
            <person name="Abera B."/>
            <person name="Abreu J."/>
            <person name="Acer S.C."/>
            <person name="Aftuck L."/>
            <person name="Alexander A."/>
            <person name="An P."/>
            <person name="Anderson E."/>
            <person name="Anderson S."/>
            <person name="Arachi H."/>
            <person name="Azer M."/>
            <person name="Bachantsang P."/>
            <person name="Barry A."/>
            <person name="Bayul T."/>
            <person name="Berlin A."/>
            <person name="Bessette D."/>
            <person name="Bloom T."/>
            <person name="Blye J."/>
            <person name="Boguslavskiy L."/>
            <person name="Bonnet C."/>
            <person name="Boukhgalter B."/>
            <person name="Bourzgui I."/>
            <person name="Brown A."/>
            <person name="Cahill P."/>
            <person name="Channer S."/>
            <person name="Cheshatsang Y."/>
            <person name="Chuda L."/>
            <person name="Citroen M."/>
            <person name="Collymore A."/>
            <person name="Cooke P."/>
            <person name="Costello M."/>
            <person name="D'Aco K."/>
            <person name="Daza R."/>
            <person name="De Haan G."/>
            <person name="DeGray S."/>
            <person name="DeMaso C."/>
            <person name="Dhargay N."/>
            <person name="Dooley K."/>
            <person name="Dooley E."/>
            <person name="Doricent M."/>
            <person name="Dorje P."/>
            <person name="Dorjee K."/>
            <person name="Dupes A."/>
            <person name="Elong R."/>
            <person name="Falk J."/>
            <person name="Farina A."/>
            <person name="Faro S."/>
            <person name="Ferguson D."/>
            <person name="Fisher S."/>
            <person name="Foley C.D."/>
            <person name="Franke A."/>
            <person name="Friedrich D."/>
            <person name="Gadbois L."/>
            <person name="Gearin G."/>
            <person name="Gearin C.R."/>
            <person name="Giannoukos G."/>
            <person name="Goode T."/>
            <person name="Graham J."/>
            <person name="Grandbois E."/>
            <person name="Grewal S."/>
            <person name="Gyaltsen K."/>
            <person name="Hafez N."/>
            <person name="Hagos B."/>
            <person name="Hall J."/>
            <person name="Henson C."/>
            <person name="Hollinger A."/>
            <person name="Honan T."/>
            <person name="Huard M.D."/>
            <person name="Hughes L."/>
            <person name="Hurhula B."/>
            <person name="Husby M.E."/>
            <person name="Kamat A."/>
            <person name="Kanga B."/>
            <person name="Kashin S."/>
            <person name="Khazanovich D."/>
            <person name="Kisner P."/>
            <person name="Lance K."/>
            <person name="Lara M."/>
            <person name="Lee W."/>
            <person name="Lennon N."/>
            <person name="Letendre F."/>
            <person name="LeVine R."/>
            <person name="Lipovsky A."/>
            <person name="Liu X."/>
            <person name="Liu J."/>
            <person name="Liu S."/>
            <person name="Lokyitsang T."/>
            <person name="Lokyitsang Y."/>
            <person name="Lubonja R."/>
            <person name="Lui A."/>
            <person name="MacDonald P."/>
            <person name="Magnisalis V."/>
            <person name="Maru K."/>
            <person name="Matthews C."/>
            <person name="McCusker W."/>
            <person name="McDonough S."/>
            <person name="Mehta T."/>
            <person name="Meldrim J."/>
            <person name="Meneus L."/>
            <person name="Mihai O."/>
            <person name="Mihalev A."/>
            <person name="Mihova T."/>
            <person name="Mittelman R."/>
            <person name="Mlenga V."/>
            <person name="Montmayeur A."/>
            <person name="Mulrain L."/>
            <person name="Navidi A."/>
            <person name="Naylor J."/>
            <person name="Negash T."/>
            <person name="Nguyen T."/>
            <person name="Nguyen N."/>
            <person name="Nicol R."/>
            <person name="Norbu C."/>
            <person name="Norbu N."/>
            <person name="Novod N."/>
            <person name="O'Neill B."/>
            <person name="Osman S."/>
            <person name="Markiewicz E."/>
            <person name="Oyono O.L."/>
            <person name="Patti C."/>
            <person name="Phunkhang P."/>
            <person name="Pierre F."/>
            <person name="Priest M."/>
            <person name="Raghuraman S."/>
            <person name="Rege F."/>
            <person name="Reyes R."/>
            <person name="Rise C."/>
            <person name="Rogov P."/>
            <person name="Ross K."/>
            <person name="Ryan E."/>
            <person name="Settipalli S."/>
            <person name="Shea T."/>
            <person name="Sherpa N."/>
            <person name="Shi L."/>
            <person name="Shih D."/>
            <person name="Sparrow T."/>
            <person name="Spaulding J."/>
            <person name="Stalker J."/>
            <person name="Stange-Thomann N."/>
            <person name="Stavropoulos S."/>
            <person name="Stone C."/>
            <person name="Strader C."/>
            <person name="Tesfaye S."/>
            <person name="Thomson T."/>
            <person name="Thoulutsang Y."/>
            <person name="Thoulutsang D."/>
            <person name="Topham K."/>
            <person name="Topping I."/>
            <person name="Tsamla T."/>
            <person name="Vassiliev H."/>
            <person name="Vo A."/>
            <person name="Wangchuk T."/>
            <person name="Wangdi T."/>
            <person name="Weiand M."/>
            <person name="Wilkinson J."/>
            <person name="Wilson A."/>
            <person name="Yadav S."/>
            <person name="Young G."/>
            <person name="Yu Q."/>
            <person name="Zembek L."/>
            <person name="Zhong D."/>
            <person name="Zimmer A."/>
            <person name="Zwirko Z."/>
            <person name="Jaffe D.B."/>
            <person name="Alvarez P."/>
            <person name="Brockman W."/>
            <person name="Butler J."/>
            <person name="Chin C."/>
            <person name="Gnerre S."/>
            <person name="Grabherr M."/>
            <person name="Kleber M."/>
            <person name="Mauceli E."/>
            <person name="MacCallum I."/>
        </authorList>
    </citation>
    <scope>NUCLEOTIDE SEQUENCE [LARGE SCALE GENOMIC DNA]</scope>
    <source>
        <strain evidence="15">Mixed</strain>
        <strain evidence="17">mosaic</strain>
    </source>
</reference>
<dbReference type="InterPro" id="IPR018782">
    <property type="entry name" value="MCU_reg"/>
</dbReference>
<dbReference type="Proteomes" id="UP000000304">
    <property type="component" value="Chromosome 2L"/>
</dbReference>
<dbReference type="GO" id="GO:1990246">
    <property type="term" value="C:uniplex complex"/>
    <property type="evidence" value="ECO:0007669"/>
    <property type="project" value="UniProtKB-UniRule"/>
</dbReference>
<evidence type="ECO:0000256" key="2">
    <source>
        <dbReference type="ARBA" id="ARBA00008958"/>
    </source>
</evidence>
<name>B4Q5B2_DROSI</name>
<evidence type="ECO:0000256" key="13">
    <source>
        <dbReference type="ARBA" id="ARBA00023136"/>
    </source>
</evidence>
<evidence type="ECO:0000256" key="9">
    <source>
        <dbReference type="ARBA" id="ARBA00022946"/>
    </source>
</evidence>
<keyword evidence="10 14" id="KW-1133">Transmembrane helix</keyword>
<evidence type="ECO:0000256" key="10">
    <source>
        <dbReference type="ARBA" id="ARBA00022989"/>
    </source>
</evidence>
<sequence>MPFNGDNFKDFKEINKIRKENNKFKYIAVLITVIPGIILGGYMGKKLAQFLEVFDLYAPDVSEDD</sequence>
<keyword evidence="4 14" id="KW-0813">Transport</keyword>
<proteinExistence type="inferred from homology"/>
<comment type="similarity">
    <text evidence="2 14">Belongs to the SMDT1/EMRE family.</text>
</comment>
<reference evidence="15" key="2">
    <citation type="submission" date="2008-06" db="EMBL/GenBank/DDBJ databases">
        <authorList>
            <consortium name="FlyBase"/>
        </authorList>
    </citation>
    <scope>NUCLEOTIDE SEQUENCE</scope>
    <source>
        <strain evidence="15">Mixed</strain>
        <strain evidence="16">W501</strain>
    </source>
</reference>
<keyword evidence="13 14" id="KW-0472">Membrane</keyword>
<gene>
    <name evidence="15" type="primary">Dsim\GD23444</name>
    <name evidence="15" type="ORF">Dsim_GD23444</name>
    <name evidence="16" type="ORF">Dsimw501_GD23444</name>
</gene>
<dbReference type="EMBL" id="CM000361">
    <property type="protein sequence ID" value="EDX04045.1"/>
    <property type="molecule type" value="Genomic_DNA"/>
</dbReference>
<dbReference type="EMBL" id="CM002910">
    <property type="protein sequence ID" value="KMY88681.1"/>
    <property type="molecule type" value="Genomic_DNA"/>
</dbReference>
<comment type="function">
    <text evidence="14">Essential regulatory subunit of the mitochondrial calcium uniporter complex (uniplex), a complex that mediates calcium uptake into mitochondria.</text>
</comment>
<comment type="subcellular location">
    <subcellularLocation>
        <location evidence="1 14">Mitochondrion inner membrane</location>
        <topology evidence="1 14">Single-pass membrane protein</topology>
    </subcellularLocation>
</comment>
<evidence type="ECO:0000256" key="14">
    <source>
        <dbReference type="RuleBase" id="RU369077"/>
    </source>
</evidence>
<evidence type="ECO:0000256" key="8">
    <source>
        <dbReference type="ARBA" id="ARBA00022837"/>
    </source>
</evidence>
<evidence type="ECO:0000313" key="16">
    <source>
        <dbReference type="EMBL" id="KMY88681.1"/>
    </source>
</evidence>
<evidence type="ECO:0000256" key="12">
    <source>
        <dbReference type="ARBA" id="ARBA00023128"/>
    </source>
</evidence>
<dbReference type="Proteomes" id="UP000035880">
    <property type="component" value="Chromosome 2L"/>
</dbReference>
<evidence type="ECO:0000256" key="11">
    <source>
        <dbReference type="ARBA" id="ARBA00023065"/>
    </source>
</evidence>
<dbReference type="Pfam" id="PF10161">
    <property type="entry name" value="DDDD"/>
    <property type="match status" value="1"/>
</dbReference>
<dbReference type="KEGG" id="dsi:Dsimw501_GD23444"/>
<keyword evidence="11 14" id="KW-0406">Ion transport</keyword>
<dbReference type="PANTHER" id="PTHR33904">
    <property type="entry name" value="ESSENTIAL MCU REGULATOR, MITOCHONDRIAL"/>
    <property type="match status" value="1"/>
</dbReference>
<dbReference type="Bgee" id="FBgn0194826">
    <property type="expression patterns" value="Expressed in male reproductive system and 2 other cell types or tissues"/>
</dbReference>
<dbReference type="GO" id="GO:0036444">
    <property type="term" value="P:calcium import into the mitochondrion"/>
    <property type="evidence" value="ECO:0007669"/>
    <property type="project" value="UniProtKB-UniRule"/>
</dbReference>
<evidence type="ECO:0000256" key="3">
    <source>
        <dbReference type="ARBA" id="ARBA00022180"/>
    </source>
</evidence>
<reference evidence="16" key="3">
    <citation type="journal article" date="2013" name="Genome Res.">
        <title>A second-generation assembly of the Drosophila simulans genome provides new insights into patterns of lineage-specific divergence.</title>
        <authorList>
            <person name="Hu T.T."/>
            <person name="Eisen M.B."/>
            <person name="Thornton K.R."/>
            <person name="Andolfatto P."/>
        </authorList>
    </citation>
    <scope>NUCLEOTIDE SEQUENCE [LARGE SCALE GENOMIC DNA]</scope>
    <source>
        <strain evidence="16">W501</strain>
    </source>
</reference>
<dbReference type="PANTHER" id="PTHR33904:SF1">
    <property type="entry name" value="ESSENTIAL MCU REGULATOR, MITOCHONDRIAL"/>
    <property type="match status" value="1"/>
</dbReference>
<dbReference type="AlphaFoldDB" id="B4Q5B2"/>
<evidence type="ECO:0000256" key="7">
    <source>
        <dbReference type="ARBA" id="ARBA00022792"/>
    </source>
</evidence>
<keyword evidence="9 14" id="KW-0809">Transit peptide</keyword>
<dbReference type="OMA" id="GGYMGKK"/>